<keyword evidence="1" id="KW-0812">Transmembrane</keyword>
<feature type="transmembrane region" description="Helical" evidence="1">
    <location>
        <begin position="201"/>
        <end position="220"/>
    </location>
</feature>
<feature type="transmembrane region" description="Helical" evidence="1">
    <location>
        <begin position="153"/>
        <end position="172"/>
    </location>
</feature>
<dbReference type="OrthoDB" id="433347at2759"/>
<organism evidence="2">
    <name type="scientific">Cladocopium goreaui</name>
    <dbReference type="NCBI Taxonomy" id="2562237"/>
    <lineage>
        <taxon>Eukaryota</taxon>
        <taxon>Sar</taxon>
        <taxon>Alveolata</taxon>
        <taxon>Dinophyceae</taxon>
        <taxon>Suessiales</taxon>
        <taxon>Symbiodiniaceae</taxon>
        <taxon>Cladocopium</taxon>
    </lineage>
</organism>
<gene>
    <name evidence="2" type="ORF">C1SCF055_LOCUS20098</name>
</gene>
<proteinExistence type="predicted"/>
<feature type="transmembrane region" description="Helical" evidence="1">
    <location>
        <begin position="336"/>
        <end position="360"/>
    </location>
</feature>
<accession>A0A9P1G0U0</accession>
<evidence type="ECO:0000256" key="1">
    <source>
        <dbReference type="SAM" id="Phobius"/>
    </source>
</evidence>
<sequence length="408" mass="46515">MRLPYRLSLGREEKLWKDLQAAGSNGSNGYGATEVKRSTWEHRGEPLQLFFEAGLAAGRQLFALLLIIIQVLGPHSHENIMNCDPVRCGTYLSFFCEYTKAYVRCFPLLAMAVSLMIAARMVLNHRLYYQLLKHDLLISFEPLLPSQDSLFRLLLWCLVNALPHFIMNIWLAHRECFHLVKLGDLASSAEKLMAANVLHDAHQVAVFYFIPAVVFLIFLFSSYDTEATLLPLSKFFEDDFEASRTVLNRVRFMREKHVADYVQKELSPQATATGDVSTGEIFKHLAEAVATDAPVMRTQQGLRAAYKNGEERSQVTWTMWPARILLDPRLCDKDAIIFRCVWYVFLGVLGLPLLFVLYCLSSQMFKDVLDVWSGQMSDMAGIVIELGHFIISGHLSWMLYRRTISDAS</sequence>
<keyword evidence="1" id="KW-0472">Membrane</keyword>
<keyword evidence="4" id="KW-1185">Reference proteome</keyword>
<comment type="caution">
    <text evidence="2">The sequence shown here is derived from an EMBL/GenBank/DDBJ whole genome shotgun (WGS) entry which is preliminary data.</text>
</comment>
<dbReference type="Proteomes" id="UP001152797">
    <property type="component" value="Unassembled WGS sequence"/>
</dbReference>
<name>A0A9P1G0U0_9DINO</name>
<protein>
    <submittedName>
        <fullName evidence="2">Uncharacterized protein</fullName>
    </submittedName>
</protein>
<dbReference type="EMBL" id="CAMXCT020001817">
    <property type="protein sequence ID" value="CAL1146712.1"/>
    <property type="molecule type" value="Genomic_DNA"/>
</dbReference>
<dbReference type="AlphaFoldDB" id="A0A9P1G0U0"/>
<reference evidence="2" key="1">
    <citation type="submission" date="2022-10" db="EMBL/GenBank/DDBJ databases">
        <authorList>
            <person name="Chen Y."/>
            <person name="Dougan E. K."/>
            <person name="Chan C."/>
            <person name="Rhodes N."/>
            <person name="Thang M."/>
        </authorList>
    </citation>
    <scope>NUCLEOTIDE SEQUENCE</scope>
</reference>
<dbReference type="EMBL" id="CAMXCT010001817">
    <property type="protein sequence ID" value="CAI3993337.1"/>
    <property type="molecule type" value="Genomic_DNA"/>
</dbReference>
<evidence type="ECO:0000313" key="4">
    <source>
        <dbReference type="Proteomes" id="UP001152797"/>
    </source>
</evidence>
<dbReference type="EMBL" id="CAMXCT030001817">
    <property type="protein sequence ID" value="CAL4780649.1"/>
    <property type="molecule type" value="Genomic_DNA"/>
</dbReference>
<reference evidence="3 4" key="2">
    <citation type="submission" date="2024-05" db="EMBL/GenBank/DDBJ databases">
        <authorList>
            <person name="Chen Y."/>
            <person name="Shah S."/>
            <person name="Dougan E. K."/>
            <person name="Thang M."/>
            <person name="Chan C."/>
        </authorList>
    </citation>
    <scope>NUCLEOTIDE SEQUENCE [LARGE SCALE GENOMIC DNA]</scope>
</reference>
<keyword evidence="1" id="KW-1133">Transmembrane helix</keyword>
<evidence type="ECO:0000313" key="3">
    <source>
        <dbReference type="EMBL" id="CAL4780649.1"/>
    </source>
</evidence>
<evidence type="ECO:0000313" key="2">
    <source>
        <dbReference type="EMBL" id="CAI3993337.1"/>
    </source>
</evidence>
<feature type="transmembrane region" description="Helical" evidence="1">
    <location>
        <begin position="101"/>
        <end position="123"/>
    </location>
</feature>